<dbReference type="SUPFAM" id="SSF81665">
    <property type="entry name" value="Calcium ATPase, transmembrane domain M"/>
    <property type="match status" value="1"/>
</dbReference>
<evidence type="ECO:0000256" key="14">
    <source>
        <dbReference type="RuleBase" id="RU361146"/>
    </source>
</evidence>
<feature type="compositionally biased region" description="Low complexity" evidence="15">
    <location>
        <begin position="1392"/>
        <end position="1403"/>
    </location>
</feature>
<feature type="transmembrane region" description="Helical" evidence="14">
    <location>
        <begin position="330"/>
        <end position="351"/>
    </location>
</feature>
<keyword evidence="4 14" id="KW-0812">Transmembrane</keyword>
<dbReference type="Pfam" id="PF13246">
    <property type="entry name" value="Cation_ATPase"/>
    <property type="match status" value="1"/>
</dbReference>
<comment type="similarity">
    <text evidence="14">Belongs to the cation transport ATPase (P-type) (TC 3.A.3) family.</text>
</comment>
<dbReference type="PROSITE" id="PS00154">
    <property type="entry name" value="ATPASE_E1_E2"/>
    <property type="match status" value="1"/>
</dbReference>
<feature type="compositionally biased region" description="Polar residues" evidence="15">
    <location>
        <begin position="52"/>
        <end position="97"/>
    </location>
</feature>
<evidence type="ECO:0000259" key="18">
    <source>
        <dbReference type="Pfam" id="PF00690"/>
    </source>
</evidence>
<dbReference type="Gene3D" id="3.40.1110.10">
    <property type="entry name" value="Calcium-transporting ATPase, cytoplasmic domain N"/>
    <property type="match status" value="1"/>
</dbReference>
<evidence type="ECO:0000256" key="5">
    <source>
        <dbReference type="ARBA" id="ARBA00022723"/>
    </source>
</evidence>
<dbReference type="Gene3D" id="3.40.50.1000">
    <property type="entry name" value="HAD superfamily/HAD-like"/>
    <property type="match status" value="1"/>
</dbReference>
<feature type="transmembrane region" description="Helical" evidence="14">
    <location>
        <begin position="363"/>
        <end position="383"/>
    </location>
</feature>
<keyword evidence="5" id="KW-0479">Metal-binding</keyword>
<comment type="subcellular location">
    <subcellularLocation>
        <location evidence="1">Endomembrane system</location>
        <topology evidence="1">Multi-pass membrane protein</topology>
    </subcellularLocation>
    <subcellularLocation>
        <location evidence="14">Membrane</location>
        <topology evidence="14">Multi-pass membrane protein</topology>
    </subcellularLocation>
</comment>
<evidence type="ECO:0000256" key="6">
    <source>
        <dbReference type="ARBA" id="ARBA00022741"/>
    </source>
</evidence>
<comment type="caution">
    <text evidence="19">The sequence shown here is derived from an EMBL/GenBank/DDBJ whole genome shotgun (WGS) entry which is preliminary data.</text>
</comment>
<feature type="compositionally biased region" description="Polar residues" evidence="15">
    <location>
        <begin position="1"/>
        <end position="10"/>
    </location>
</feature>
<comment type="catalytic activity">
    <reaction evidence="14">
        <text>Ca(2+)(in) + ATP + H2O = Ca(2+)(out) + ADP + phosphate + H(+)</text>
        <dbReference type="Rhea" id="RHEA:18105"/>
        <dbReference type="ChEBI" id="CHEBI:15377"/>
        <dbReference type="ChEBI" id="CHEBI:15378"/>
        <dbReference type="ChEBI" id="CHEBI:29108"/>
        <dbReference type="ChEBI" id="CHEBI:30616"/>
        <dbReference type="ChEBI" id="CHEBI:43474"/>
        <dbReference type="ChEBI" id="CHEBI:456216"/>
        <dbReference type="EC" id="7.2.2.10"/>
    </reaction>
</comment>
<evidence type="ECO:0000313" key="20">
    <source>
        <dbReference type="Proteomes" id="UP001390339"/>
    </source>
</evidence>
<dbReference type="Pfam" id="PF08282">
    <property type="entry name" value="Hydrolase_3"/>
    <property type="match status" value="1"/>
</dbReference>
<organism evidence="19 20">
    <name type="scientific">Apiospora arundinis</name>
    <dbReference type="NCBI Taxonomy" id="335852"/>
    <lineage>
        <taxon>Eukaryota</taxon>
        <taxon>Fungi</taxon>
        <taxon>Dikarya</taxon>
        <taxon>Ascomycota</taxon>
        <taxon>Pezizomycotina</taxon>
        <taxon>Sordariomycetes</taxon>
        <taxon>Xylariomycetidae</taxon>
        <taxon>Amphisphaeriales</taxon>
        <taxon>Apiosporaceae</taxon>
        <taxon>Apiospora</taxon>
    </lineage>
</organism>
<dbReference type="PRINTS" id="PR00119">
    <property type="entry name" value="CATATPASE"/>
</dbReference>
<feature type="compositionally biased region" description="Basic and acidic residues" evidence="15">
    <location>
        <begin position="182"/>
        <end position="199"/>
    </location>
</feature>
<comment type="caution">
    <text evidence="14">Lacks conserved residue(s) required for the propagation of feature annotation.</text>
</comment>
<dbReference type="EMBL" id="JAPCWZ010000001">
    <property type="protein sequence ID" value="KAK8879858.1"/>
    <property type="molecule type" value="Genomic_DNA"/>
</dbReference>
<evidence type="ECO:0000256" key="12">
    <source>
        <dbReference type="ARBA" id="ARBA00023065"/>
    </source>
</evidence>
<feature type="compositionally biased region" description="Basic and acidic residues" evidence="15">
    <location>
        <begin position="1443"/>
        <end position="1452"/>
    </location>
</feature>
<dbReference type="SFLD" id="SFLDS00003">
    <property type="entry name" value="Haloacid_Dehalogenase"/>
    <property type="match status" value="1"/>
</dbReference>
<dbReference type="SUPFAM" id="SSF81660">
    <property type="entry name" value="Metal cation-transporting ATPase, ATP-binding domain N"/>
    <property type="match status" value="1"/>
</dbReference>
<protein>
    <recommendedName>
        <fullName evidence="14">Calcium-transporting ATPase</fullName>
        <ecNumber evidence="14">7.2.2.10</ecNumber>
    </recommendedName>
</protein>
<feature type="region of interest" description="Disordered" evidence="15">
    <location>
        <begin position="269"/>
        <end position="293"/>
    </location>
</feature>
<keyword evidence="2 14" id="KW-0813">Transport</keyword>
<evidence type="ECO:0000256" key="10">
    <source>
        <dbReference type="ARBA" id="ARBA00022967"/>
    </source>
</evidence>
<dbReference type="SFLD" id="SFLDF00027">
    <property type="entry name" value="p-type_atpase"/>
    <property type="match status" value="1"/>
</dbReference>
<gene>
    <name evidence="19" type="ORF">PGQ11_001152</name>
</gene>
<dbReference type="NCBIfam" id="TIGR01517">
    <property type="entry name" value="ATPase-IIB_Ca"/>
    <property type="match status" value="1"/>
</dbReference>
<sequence length="1452" mass="157157">MADPSNNQDAATPRRPRAPTITIDTTAVGASQDDDPDPSAPAPHRHSPISPTDDNLSPTSTANPLGHTWTGSDNRTTMPQRQASQASATSDYQGSRSFDSDASRPQSPHNVSSPVTSRGNDRGQNFLAVPNNHRSRQNSVDSEDGSRSIASSQGETVAATASWQPDKGEKSGSTPSDSNNDEIMKGTDALKPDAGREDDFNVENNPFAYSPGQLTKMFNPKSLAAFYALGGLSGMEKGLRSNRDTGLSVDEKHLDGAVSFEDVTKKDTKLTTEGVQSPSPETPVARTNTAGRASNDAFSDRKRVYGDNRIPEKKGKSFLQLVWITYNDKVLILLSIAAVVSLAIGLYQTFGTEHDAEHPGVEWVEGVAIIVAIVIVVLVGSLNDWQKERQFAKLNKKKQDRVVRAVRSGQTVEVSVFDIMAGDVVHLEPGDLIPVDGILIQGYNVKCDESQATGESDIIKKRGGDEVYAAIENGENLKKADPFIQSGARVMEGAGTFLATSTGVYSSYGKTMMALDEDPEITPLQSKLNVIAEYIAKLGGAAGLLLFLVLFIKFLVALPHNPASPAEKGQNFLNIFIVVVTIIVVAVPEGLPLAVTLALAFATTRMLRENNLVRHLKACEVMGNATTICSDKTGTLTQNKMLVVSGTVGTSHRFGGDSESSTNGPSVKELVTSLGKDVKELLLKSITLNSTAFEGDVDGVKTFIGSKTETALLTFAKEHLAMGPVSEERSNAKILQLIPFDSGRKCMGAVVQLANGKARLYVKGASEILLAKCTEMLRDPSQDLARVPLSEDKADTIRGLIDSYASRSLRTIGIVFRDFDKWPPRNSRKTDGEVAFEDMFQRMTFLGMVGIQDPLREGVADAVRSCQKAGVMVRMVTGDNKLTAQAIAKECGILQPEGLVLEGPEFRNLSRSQQESIIPRLQVLARSSPEDKRILVRRLKDMGETVAVTGDGTNDAPALKLADVGFSMGIAGTEVAKEASAIILMDDNFNSIVKALKWGRAVNDAVKRFLQFQLTVNITAVILTFVTAVSNDKESSVLTAVQLLWVNLIMDTLAALALATDPPQDSVLDRKPEPRGSGIISVTMWKMIIGQAIYQLVITLLIYYGSPSILSYDDNIEKAQLNTLVFNTFVWMQIFNQWNNRRLDNKFNIFEGLLQNWFFIGINTLMCGAQVIIIFVGGDPFNIVRVVNDQGQKSPPQTGAQWGYAIFLGILSIPVGAIIRLIPDNLIASLVPDSFKRKSPRLPGLTVSDEERFEFYPAAFTEVRDELAWLKRIKGGRLNNLKFAMQHPREMLLNRSKSKSPVHSRSNSVSGKPFPPSTPVREDSVGSMAPTPTPDSRKRSRSMRSRSNSALGAPTVMAGIIAGSIAAGWSPVERNDGGDSNNGGHLRPSPLSQQQQGGAASGSPMFTEEPESMEGESSQQRPSRATGGGNSLDVPRLSIPKPPADRERKSSS</sequence>
<feature type="domain" description="P-type ATPase A" evidence="16">
    <location>
        <begin position="400"/>
        <end position="512"/>
    </location>
</feature>
<feature type="domain" description="Cation-transporting P-type ATPase C-terminal" evidence="17">
    <location>
        <begin position="1036"/>
        <end position="1222"/>
    </location>
</feature>
<evidence type="ECO:0000256" key="9">
    <source>
        <dbReference type="ARBA" id="ARBA00022842"/>
    </source>
</evidence>
<keyword evidence="3 14" id="KW-0109">Calcium transport</keyword>
<dbReference type="Pfam" id="PF00689">
    <property type="entry name" value="Cation_ATPase_C"/>
    <property type="match status" value="1"/>
</dbReference>
<feature type="transmembrane region" description="Helical" evidence="14">
    <location>
        <begin position="1157"/>
        <end position="1178"/>
    </location>
</feature>
<dbReference type="EC" id="7.2.2.10" evidence="14"/>
<feature type="region of interest" description="Disordered" evidence="15">
    <location>
        <begin position="1"/>
        <end position="212"/>
    </location>
</feature>
<dbReference type="InterPro" id="IPR008250">
    <property type="entry name" value="ATPase_P-typ_transduc_dom_A_sf"/>
</dbReference>
<reference evidence="19 20" key="1">
    <citation type="journal article" date="2024" name="IMA Fungus">
        <title>Apiospora arundinis, a panoply of carbohydrate-active enzymes and secondary metabolites.</title>
        <authorList>
            <person name="Sorensen T."/>
            <person name="Petersen C."/>
            <person name="Muurmann A.T."/>
            <person name="Christiansen J.V."/>
            <person name="Brundto M.L."/>
            <person name="Overgaard C.K."/>
            <person name="Boysen A.T."/>
            <person name="Wollenberg R.D."/>
            <person name="Larsen T.O."/>
            <person name="Sorensen J.L."/>
            <person name="Nielsen K.L."/>
            <person name="Sondergaard T.E."/>
        </authorList>
    </citation>
    <scope>NUCLEOTIDE SEQUENCE [LARGE SCALE GENOMIC DNA]</scope>
    <source>
        <strain evidence="19 20">AAU 773</strain>
    </source>
</reference>
<feature type="compositionally biased region" description="Polar residues" evidence="15">
    <location>
        <begin position="148"/>
        <end position="163"/>
    </location>
</feature>
<evidence type="ECO:0000259" key="17">
    <source>
        <dbReference type="Pfam" id="PF00689"/>
    </source>
</evidence>
<dbReference type="InterPro" id="IPR006408">
    <property type="entry name" value="P-type_ATPase_IIB"/>
</dbReference>
<keyword evidence="7 14" id="KW-0106">Calcium</keyword>
<keyword evidence="20" id="KW-1185">Reference proteome</keyword>
<dbReference type="CDD" id="cd02081">
    <property type="entry name" value="P-type_ATPase_Ca_PMCA-like"/>
    <property type="match status" value="1"/>
</dbReference>
<dbReference type="InterPro" id="IPR001757">
    <property type="entry name" value="P_typ_ATPase"/>
</dbReference>
<dbReference type="InterPro" id="IPR023298">
    <property type="entry name" value="ATPase_P-typ_TM_dom_sf"/>
</dbReference>
<feature type="compositionally biased region" description="Polar residues" evidence="15">
    <location>
        <begin position="271"/>
        <end position="292"/>
    </location>
</feature>
<comment type="function">
    <text evidence="14">Catalyzes the hydrolysis of ATP coupled with the transport of calcium.</text>
</comment>
<keyword evidence="8 14" id="KW-0067">ATP-binding</keyword>
<dbReference type="PANTHER" id="PTHR24093">
    <property type="entry name" value="CATION TRANSPORTING ATPASE"/>
    <property type="match status" value="1"/>
</dbReference>
<dbReference type="InterPro" id="IPR023214">
    <property type="entry name" value="HAD_sf"/>
</dbReference>
<dbReference type="PRINTS" id="PR00120">
    <property type="entry name" value="HATPASE"/>
</dbReference>
<dbReference type="Pfam" id="PF00122">
    <property type="entry name" value="E1-E2_ATPase"/>
    <property type="match status" value="1"/>
</dbReference>
<evidence type="ECO:0000256" key="11">
    <source>
        <dbReference type="ARBA" id="ARBA00022989"/>
    </source>
</evidence>
<feature type="transmembrane region" description="Helical" evidence="14">
    <location>
        <begin position="575"/>
        <end position="602"/>
    </location>
</feature>
<dbReference type="Gene3D" id="2.70.150.10">
    <property type="entry name" value="Calcium-transporting ATPase, cytoplasmic transduction domain A"/>
    <property type="match status" value="1"/>
</dbReference>
<feature type="region of interest" description="Disordered" evidence="15">
    <location>
        <begin position="1292"/>
        <end position="1351"/>
    </location>
</feature>
<dbReference type="PANTHER" id="PTHR24093:SF369">
    <property type="entry name" value="CALCIUM-TRANSPORTING ATPASE"/>
    <property type="match status" value="1"/>
</dbReference>
<dbReference type="SFLD" id="SFLDG00002">
    <property type="entry name" value="C1.7:_P-type_atpase_like"/>
    <property type="match status" value="1"/>
</dbReference>
<keyword evidence="11 14" id="KW-1133">Transmembrane helix</keyword>
<dbReference type="InterPro" id="IPR018303">
    <property type="entry name" value="ATPase_P-typ_P_site"/>
</dbReference>
<dbReference type="NCBIfam" id="TIGR01494">
    <property type="entry name" value="ATPase_P-type"/>
    <property type="match status" value="2"/>
</dbReference>
<keyword evidence="9" id="KW-0460">Magnesium</keyword>
<dbReference type="InterPro" id="IPR036412">
    <property type="entry name" value="HAD-like_sf"/>
</dbReference>
<evidence type="ECO:0000256" key="1">
    <source>
        <dbReference type="ARBA" id="ARBA00004127"/>
    </source>
</evidence>
<evidence type="ECO:0000256" key="2">
    <source>
        <dbReference type="ARBA" id="ARBA00022448"/>
    </source>
</evidence>
<dbReference type="InterPro" id="IPR004014">
    <property type="entry name" value="ATPase_P-typ_cation-transptr_N"/>
</dbReference>
<dbReference type="Proteomes" id="UP001390339">
    <property type="component" value="Unassembled WGS sequence"/>
</dbReference>
<dbReference type="SUPFAM" id="SSF81653">
    <property type="entry name" value="Calcium ATPase, transduction domain A"/>
    <property type="match status" value="1"/>
</dbReference>
<dbReference type="InterPro" id="IPR006068">
    <property type="entry name" value="ATPase_P-typ_cation-transptr_C"/>
</dbReference>
<feature type="transmembrane region" description="Helical" evidence="14">
    <location>
        <begin position="1202"/>
        <end position="1222"/>
    </location>
</feature>
<feature type="transmembrane region" description="Helical" evidence="14">
    <location>
        <begin position="1079"/>
        <end position="1104"/>
    </location>
</feature>
<evidence type="ECO:0000256" key="13">
    <source>
        <dbReference type="ARBA" id="ARBA00023136"/>
    </source>
</evidence>
<feature type="domain" description="Cation-transporting P-type ATPase N-terminal" evidence="18">
    <location>
        <begin position="294"/>
        <end position="341"/>
    </location>
</feature>
<dbReference type="Pfam" id="PF00690">
    <property type="entry name" value="Cation_ATPase_N"/>
    <property type="match status" value="1"/>
</dbReference>
<evidence type="ECO:0000313" key="19">
    <source>
        <dbReference type="EMBL" id="KAK8879858.1"/>
    </source>
</evidence>
<feature type="transmembrane region" description="Helical" evidence="14">
    <location>
        <begin position="534"/>
        <end position="555"/>
    </location>
</feature>
<feature type="compositionally biased region" description="Polar residues" evidence="15">
    <location>
        <begin position="103"/>
        <end position="118"/>
    </location>
</feature>
<evidence type="ECO:0000256" key="4">
    <source>
        <dbReference type="ARBA" id="ARBA00022692"/>
    </source>
</evidence>
<feature type="transmembrane region" description="Helical" evidence="14">
    <location>
        <begin position="1009"/>
        <end position="1030"/>
    </location>
</feature>
<evidence type="ECO:0000256" key="7">
    <source>
        <dbReference type="ARBA" id="ARBA00022837"/>
    </source>
</evidence>
<keyword evidence="6 14" id="KW-0547">Nucleotide-binding</keyword>
<dbReference type="SUPFAM" id="SSF56784">
    <property type="entry name" value="HAD-like"/>
    <property type="match status" value="1"/>
</dbReference>
<evidence type="ECO:0000256" key="15">
    <source>
        <dbReference type="SAM" id="MobiDB-lite"/>
    </source>
</evidence>
<evidence type="ECO:0000256" key="3">
    <source>
        <dbReference type="ARBA" id="ARBA00022568"/>
    </source>
</evidence>
<evidence type="ECO:0000256" key="8">
    <source>
        <dbReference type="ARBA" id="ARBA00022840"/>
    </source>
</evidence>
<keyword evidence="12 14" id="KW-0406">Ion transport</keyword>
<accession>A0ABR2JMV1</accession>
<dbReference type="InterPro" id="IPR044492">
    <property type="entry name" value="P_typ_ATPase_HD_dom"/>
</dbReference>
<feature type="transmembrane region" description="Helical" evidence="14">
    <location>
        <begin position="1349"/>
        <end position="1369"/>
    </location>
</feature>
<keyword evidence="13 14" id="KW-0472">Membrane</keyword>
<dbReference type="InterPro" id="IPR023299">
    <property type="entry name" value="ATPase_P-typ_cyto_dom_N"/>
</dbReference>
<dbReference type="Gene3D" id="1.20.1110.10">
    <property type="entry name" value="Calcium-transporting ATPase, transmembrane domain"/>
    <property type="match status" value="1"/>
</dbReference>
<name>A0ABR2JMV1_9PEZI</name>
<feature type="region of interest" description="Disordered" evidence="15">
    <location>
        <begin position="1369"/>
        <end position="1452"/>
    </location>
</feature>
<keyword evidence="10" id="KW-1278">Translocase</keyword>
<proteinExistence type="inferred from homology"/>
<evidence type="ECO:0000259" key="16">
    <source>
        <dbReference type="Pfam" id="PF00122"/>
    </source>
</evidence>
<dbReference type="InterPro" id="IPR059000">
    <property type="entry name" value="ATPase_P-type_domA"/>
</dbReference>